<dbReference type="Gene3D" id="3.40.50.1400">
    <property type="match status" value="2"/>
</dbReference>
<evidence type="ECO:0000313" key="2">
    <source>
        <dbReference type="Proteomes" id="UP001652461"/>
    </source>
</evidence>
<dbReference type="SUPFAM" id="SSF53800">
    <property type="entry name" value="Chelatase"/>
    <property type="match status" value="1"/>
</dbReference>
<proteinExistence type="predicted"/>
<name>A0ABT2RUD7_9FIRM</name>
<dbReference type="PIRSF" id="PIRSF033579">
    <property type="entry name" value="Anaer_Co_chel"/>
    <property type="match status" value="1"/>
</dbReference>
<organism evidence="1 2">
    <name type="scientific">Laedolimicola ammoniilytica</name>
    <dbReference type="NCBI Taxonomy" id="2981771"/>
    <lineage>
        <taxon>Bacteria</taxon>
        <taxon>Bacillati</taxon>
        <taxon>Bacillota</taxon>
        <taxon>Clostridia</taxon>
        <taxon>Lachnospirales</taxon>
        <taxon>Lachnospiraceae</taxon>
        <taxon>Laedolimicola</taxon>
    </lineage>
</organism>
<dbReference type="EMBL" id="JAOQKC010000003">
    <property type="protein sequence ID" value="MCU6695919.1"/>
    <property type="molecule type" value="Genomic_DNA"/>
</dbReference>
<dbReference type="CDD" id="cd03413">
    <property type="entry name" value="CbiK_C"/>
    <property type="match status" value="1"/>
</dbReference>
<protein>
    <submittedName>
        <fullName evidence="1">Sirohydrochlorin cobaltochelatase</fullName>
    </submittedName>
</protein>
<dbReference type="Proteomes" id="UP001652461">
    <property type="component" value="Unassembled WGS sequence"/>
</dbReference>
<dbReference type="CDD" id="cd03412">
    <property type="entry name" value="CbiK_N"/>
    <property type="match status" value="1"/>
</dbReference>
<dbReference type="Pfam" id="PF06180">
    <property type="entry name" value="CbiK"/>
    <property type="match status" value="1"/>
</dbReference>
<sequence>MEQNKKKAILVVSFGTSFHETREKTIDRIEADLAAACPEYTLYRAWTSKMIITKLKKRDSIVVPTVSEAVDQMIADGVQELIVQPTHIINGIENDLMKEDVLAKQDAFEKIAFGDPLLTTTEDNAAVLQAVMSEFPAVGEDETLVFMGHGTTHYANTVYAALDYTFKDLGYPRSFLGTVEAYPSMESLKKQLRALAPKKVTLAPFMVVAGDHANNDMAGEDEDSWKSQFEAEGYQVSCVLKGLGEYPSVRKIYVAHTEAARKSLEEQA</sequence>
<evidence type="ECO:0000313" key="1">
    <source>
        <dbReference type="EMBL" id="MCU6695919.1"/>
    </source>
</evidence>
<dbReference type="InterPro" id="IPR010388">
    <property type="entry name" value="Anaerobic_Co-chelatase"/>
</dbReference>
<dbReference type="RefSeq" id="WP_158362000.1">
    <property type="nucleotide sequence ID" value="NZ_JAOQKC010000003.1"/>
</dbReference>
<keyword evidence="2" id="KW-1185">Reference proteome</keyword>
<accession>A0ABT2RUD7</accession>
<gene>
    <name evidence="1" type="ORF">OCV63_03280</name>
</gene>
<comment type="caution">
    <text evidence="1">The sequence shown here is derived from an EMBL/GenBank/DDBJ whole genome shotgun (WGS) entry which is preliminary data.</text>
</comment>
<reference evidence="1 2" key="1">
    <citation type="journal article" date="2021" name="ISME Commun">
        <title>Automated analysis of genomic sequences facilitates high-throughput and comprehensive description of bacteria.</title>
        <authorList>
            <person name="Hitch T.C.A."/>
        </authorList>
    </citation>
    <scope>NUCLEOTIDE SEQUENCE [LARGE SCALE GENOMIC DNA]</scope>
    <source>
        <strain evidence="1 2">Sanger_04</strain>
    </source>
</reference>